<keyword evidence="1" id="KW-0812">Transmembrane</keyword>
<reference evidence="2" key="1">
    <citation type="submission" date="2023-03" db="EMBL/GenBank/DDBJ databases">
        <title>Chromosome-scale reference genome and RAD-based genetic map of yellow starthistle (Centaurea solstitialis) reveal putative structural variation and QTLs associated with invader traits.</title>
        <authorList>
            <person name="Reatini B."/>
            <person name="Cang F.A."/>
            <person name="Jiang Q."/>
            <person name="Mckibben M.T.W."/>
            <person name="Barker M.S."/>
            <person name="Rieseberg L.H."/>
            <person name="Dlugosch K.M."/>
        </authorList>
    </citation>
    <scope>NUCLEOTIDE SEQUENCE</scope>
    <source>
        <strain evidence="2">CAN-66</strain>
        <tissue evidence="2">Leaf</tissue>
    </source>
</reference>
<evidence type="ECO:0000256" key="1">
    <source>
        <dbReference type="SAM" id="Phobius"/>
    </source>
</evidence>
<dbReference type="EMBL" id="JARYMX010000004">
    <property type="protein sequence ID" value="KAJ9554643.1"/>
    <property type="molecule type" value="Genomic_DNA"/>
</dbReference>
<dbReference type="Proteomes" id="UP001172457">
    <property type="component" value="Chromosome 4"/>
</dbReference>
<keyword evidence="3" id="KW-1185">Reference proteome</keyword>
<proteinExistence type="predicted"/>
<feature type="transmembrane region" description="Helical" evidence="1">
    <location>
        <begin position="22"/>
        <end position="48"/>
    </location>
</feature>
<comment type="caution">
    <text evidence="2">The sequence shown here is derived from an EMBL/GenBank/DDBJ whole genome shotgun (WGS) entry which is preliminary data.</text>
</comment>
<feature type="transmembrane region" description="Helical" evidence="1">
    <location>
        <begin position="169"/>
        <end position="202"/>
    </location>
</feature>
<feature type="transmembrane region" description="Helical" evidence="1">
    <location>
        <begin position="254"/>
        <end position="276"/>
    </location>
</feature>
<keyword evidence="1" id="KW-1133">Transmembrane helix</keyword>
<sequence>MSSSTTQTTIDRREIHQQTNRILTANFLHFIPFSLLFLPLTFSASAAIQLRFFSFFEYFDETTAFIASFQSLFSLKTLIIIVAFTFFVVLPTVAGIALITYATNQAIHRKRLTFSSTAKSLSNSYIPLLSTVIAGLLKLTIISLFFTLISPIAIAEANKALDFPFDISVFTIFVINSVVLFILIVFFTVIWGSGPAIAVLELKSGFEPLRQSANQSAEFRSHSFSIVYLAGYFIAITMYYSVFAPVFGRKTTSWISILNVSFICLYSSYAILQYVVANTVLYVQCKAACGGEFVTTEAVSGEYVSLAVDDNEGDDNVKDEKEGYGAIWGSGPAIAVLERKSGFEALRQSANQSAEFRSHSFPILYGSSYFIWITLLSSVFTPIFSPTTISWVSIWNICFACLYSSLVVLQYVVANTVLYVQYKAACGGEIVQTAVEEEVSGEYVEVGGDDGEDKIVHEETKERFGGFSGILCGLLVLWTINFVLQTI</sequence>
<gene>
    <name evidence="2" type="ORF">OSB04_018688</name>
</gene>
<dbReference type="AlphaFoldDB" id="A0AA38TCV5"/>
<organism evidence="2 3">
    <name type="scientific">Centaurea solstitialis</name>
    <name type="common">yellow star-thistle</name>
    <dbReference type="NCBI Taxonomy" id="347529"/>
    <lineage>
        <taxon>Eukaryota</taxon>
        <taxon>Viridiplantae</taxon>
        <taxon>Streptophyta</taxon>
        <taxon>Embryophyta</taxon>
        <taxon>Tracheophyta</taxon>
        <taxon>Spermatophyta</taxon>
        <taxon>Magnoliopsida</taxon>
        <taxon>eudicotyledons</taxon>
        <taxon>Gunneridae</taxon>
        <taxon>Pentapetalae</taxon>
        <taxon>asterids</taxon>
        <taxon>campanulids</taxon>
        <taxon>Asterales</taxon>
        <taxon>Asteraceae</taxon>
        <taxon>Carduoideae</taxon>
        <taxon>Cardueae</taxon>
        <taxon>Centaureinae</taxon>
        <taxon>Centaurea</taxon>
    </lineage>
</organism>
<dbReference type="PANTHER" id="PTHR33133">
    <property type="entry name" value="OS08G0107100 PROTEIN-RELATED"/>
    <property type="match status" value="1"/>
</dbReference>
<feature type="transmembrane region" description="Helical" evidence="1">
    <location>
        <begin position="78"/>
        <end position="104"/>
    </location>
</feature>
<feature type="transmembrane region" description="Helical" evidence="1">
    <location>
        <begin position="363"/>
        <end position="383"/>
    </location>
</feature>
<evidence type="ECO:0000313" key="2">
    <source>
        <dbReference type="EMBL" id="KAJ9554643.1"/>
    </source>
</evidence>
<keyword evidence="1" id="KW-0472">Membrane</keyword>
<name>A0AA38TCV5_9ASTR</name>
<accession>A0AA38TCV5</accession>
<feature type="transmembrane region" description="Helical" evidence="1">
    <location>
        <begin position="464"/>
        <end position="484"/>
    </location>
</feature>
<dbReference type="PANTHER" id="PTHR33133:SF1">
    <property type="entry name" value="EXPRESSED PROTEIN-RELATED"/>
    <property type="match status" value="1"/>
</dbReference>
<feature type="transmembrane region" description="Helical" evidence="1">
    <location>
        <begin position="125"/>
        <end position="149"/>
    </location>
</feature>
<feature type="transmembrane region" description="Helical" evidence="1">
    <location>
        <begin position="223"/>
        <end position="242"/>
    </location>
</feature>
<feature type="transmembrane region" description="Helical" evidence="1">
    <location>
        <begin position="389"/>
        <end position="413"/>
    </location>
</feature>
<evidence type="ECO:0000313" key="3">
    <source>
        <dbReference type="Proteomes" id="UP001172457"/>
    </source>
</evidence>
<protein>
    <submittedName>
        <fullName evidence="2">Uncharacterized protein</fullName>
    </submittedName>
</protein>